<dbReference type="SUPFAM" id="SSF52172">
    <property type="entry name" value="CheY-like"/>
    <property type="match status" value="1"/>
</dbReference>
<dbReference type="EMBL" id="RBRS01000359">
    <property type="protein sequence ID" value="RMR11729.1"/>
    <property type="molecule type" value="Genomic_DNA"/>
</dbReference>
<evidence type="ECO:0000256" key="1">
    <source>
        <dbReference type="PROSITE-ProRule" id="PRU00169"/>
    </source>
</evidence>
<dbReference type="PROSITE" id="PS50110">
    <property type="entry name" value="RESPONSE_REGULATORY"/>
    <property type="match status" value="1"/>
</dbReference>
<proteinExistence type="predicted"/>
<dbReference type="GO" id="GO:0000160">
    <property type="term" value="P:phosphorelay signal transduction system"/>
    <property type="evidence" value="ECO:0007669"/>
    <property type="project" value="InterPro"/>
</dbReference>
<dbReference type="AlphaFoldDB" id="A0A3M4S9W5"/>
<comment type="caution">
    <text evidence="3">The sequence shown here is derived from an EMBL/GenBank/DDBJ whole genome shotgun (WGS) entry which is preliminary data.</text>
</comment>
<organism evidence="3 4">
    <name type="scientific">Pseudomonas amygdali pv. ulmi</name>
    <dbReference type="NCBI Taxonomy" id="251720"/>
    <lineage>
        <taxon>Bacteria</taxon>
        <taxon>Pseudomonadati</taxon>
        <taxon>Pseudomonadota</taxon>
        <taxon>Gammaproteobacteria</taxon>
        <taxon>Pseudomonadales</taxon>
        <taxon>Pseudomonadaceae</taxon>
        <taxon>Pseudomonas</taxon>
        <taxon>Pseudomonas amygdali</taxon>
    </lineage>
</organism>
<evidence type="ECO:0000259" key="2">
    <source>
        <dbReference type="PROSITE" id="PS50110"/>
    </source>
</evidence>
<dbReference type="Proteomes" id="UP000271097">
    <property type="component" value="Unassembled WGS sequence"/>
</dbReference>
<feature type="domain" description="Response regulatory" evidence="2">
    <location>
        <begin position="1"/>
        <end position="56"/>
    </location>
</feature>
<protein>
    <recommendedName>
        <fullName evidence="2">Response regulatory domain-containing protein</fullName>
    </recommendedName>
</protein>
<evidence type="ECO:0000313" key="3">
    <source>
        <dbReference type="EMBL" id="RMR11729.1"/>
    </source>
</evidence>
<dbReference type="Gene3D" id="3.40.50.2300">
    <property type="match status" value="1"/>
</dbReference>
<evidence type="ECO:0000313" key="4">
    <source>
        <dbReference type="Proteomes" id="UP000271097"/>
    </source>
</evidence>
<dbReference type="InterPro" id="IPR001789">
    <property type="entry name" value="Sig_transdc_resp-reg_receiver"/>
</dbReference>
<sequence length="63" mass="7028">MLAREVRRRYPKVKVLLTTGYAESSIERTDIGGSEFDVVSKPCMPHDLARKVRQVLDGPNGIA</sequence>
<name>A0A3M4S9W5_PSEA0</name>
<dbReference type="InterPro" id="IPR011006">
    <property type="entry name" value="CheY-like_superfamily"/>
</dbReference>
<comment type="caution">
    <text evidence="1">Lacks conserved residue(s) required for the propagation of feature annotation.</text>
</comment>
<reference evidence="3 4" key="1">
    <citation type="submission" date="2018-08" db="EMBL/GenBank/DDBJ databases">
        <title>Recombination of ecologically and evolutionarily significant loci maintains genetic cohesion in the Pseudomonas syringae species complex.</title>
        <authorList>
            <person name="Dillon M."/>
            <person name="Thakur S."/>
            <person name="Almeida R.N.D."/>
            <person name="Weir B.S."/>
            <person name="Guttman D.S."/>
        </authorList>
    </citation>
    <scope>NUCLEOTIDE SEQUENCE [LARGE SCALE GENOMIC DNA]</scope>
    <source>
        <strain evidence="3 4">ICMP 5931</strain>
    </source>
</reference>
<accession>A0A3M4S9W5</accession>
<gene>
    <name evidence="3" type="ORF">ALP90_200164</name>
</gene>